<dbReference type="EMBL" id="JAEVFJ010000047">
    <property type="protein sequence ID" value="KAH8083808.1"/>
    <property type="molecule type" value="Genomic_DNA"/>
</dbReference>
<reference evidence="2" key="1">
    <citation type="journal article" date="2021" name="New Phytol.">
        <title>Evolutionary innovations through gain and loss of genes in the ectomycorrhizal Boletales.</title>
        <authorList>
            <person name="Wu G."/>
            <person name="Miyauchi S."/>
            <person name="Morin E."/>
            <person name="Kuo A."/>
            <person name="Drula E."/>
            <person name="Varga T."/>
            <person name="Kohler A."/>
            <person name="Feng B."/>
            <person name="Cao Y."/>
            <person name="Lipzen A."/>
            <person name="Daum C."/>
            <person name="Hundley H."/>
            <person name="Pangilinan J."/>
            <person name="Johnson J."/>
            <person name="Barry K."/>
            <person name="LaButti K."/>
            <person name="Ng V."/>
            <person name="Ahrendt S."/>
            <person name="Min B."/>
            <person name="Choi I.G."/>
            <person name="Park H."/>
            <person name="Plett J.M."/>
            <person name="Magnuson J."/>
            <person name="Spatafora J.W."/>
            <person name="Nagy L.G."/>
            <person name="Henrissat B."/>
            <person name="Grigoriev I.V."/>
            <person name="Yang Z.L."/>
            <person name="Xu J."/>
            <person name="Martin F.M."/>
        </authorList>
    </citation>
    <scope>NUCLEOTIDE SEQUENCE</scope>
    <source>
        <strain evidence="2">KKN 215</strain>
    </source>
</reference>
<sequence length="229" mass="23721">MVATSFFLAGLAYVSFALAAPVAEKRDDAVAFYDPVAGGGSWLNSVPNSGGGGEPLNVIISGLSSPGVLTIDGVVNYARSIGFSTECFGVHLGDPQTANLGDGNGWVKESILLREDYGDADFGTCLESLIGGNHFRVYRQNGPNGNSGALFLAASEEEDVKHGHTISPDGYNLGRDAIAAAANGRTSFKGVNYETTVERRANAMPAGTNGVNHGIAVDGTVVILTVRIV</sequence>
<dbReference type="OrthoDB" id="2310204at2759"/>
<comment type="caution">
    <text evidence="2">The sequence shown here is derived from an EMBL/GenBank/DDBJ whole genome shotgun (WGS) entry which is preliminary data.</text>
</comment>
<organism evidence="2 3">
    <name type="scientific">Cristinia sonorae</name>
    <dbReference type="NCBI Taxonomy" id="1940300"/>
    <lineage>
        <taxon>Eukaryota</taxon>
        <taxon>Fungi</taxon>
        <taxon>Dikarya</taxon>
        <taxon>Basidiomycota</taxon>
        <taxon>Agaricomycotina</taxon>
        <taxon>Agaricomycetes</taxon>
        <taxon>Agaricomycetidae</taxon>
        <taxon>Agaricales</taxon>
        <taxon>Pleurotineae</taxon>
        <taxon>Stephanosporaceae</taxon>
        <taxon>Cristinia</taxon>
    </lineage>
</organism>
<evidence type="ECO:0000313" key="2">
    <source>
        <dbReference type="EMBL" id="KAH8083808.1"/>
    </source>
</evidence>
<name>A0A8K0UHG3_9AGAR</name>
<feature type="chain" id="PRO_5035447952" description="Secreted protein" evidence="1">
    <location>
        <begin position="20"/>
        <end position="229"/>
    </location>
</feature>
<gene>
    <name evidence="2" type="ORF">BXZ70DRAFT_576971</name>
</gene>
<proteinExistence type="predicted"/>
<protein>
    <recommendedName>
        <fullName evidence="4">Secreted protein</fullName>
    </recommendedName>
</protein>
<evidence type="ECO:0000313" key="3">
    <source>
        <dbReference type="Proteomes" id="UP000813824"/>
    </source>
</evidence>
<accession>A0A8K0UHG3</accession>
<feature type="signal peptide" evidence="1">
    <location>
        <begin position="1"/>
        <end position="19"/>
    </location>
</feature>
<dbReference type="AlphaFoldDB" id="A0A8K0UHG3"/>
<evidence type="ECO:0000256" key="1">
    <source>
        <dbReference type="SAM" id="SignalP"/>
    </source>
</evidence>
<evidence type="ECO:0008006" key="4">
    <source>
        <dbReference type="Google" id="ProtNLM"/>
    </source>
</evidence>
<dbReference type="Proteomes" id="UP000813824">
    <property type="component" value="Unassembled WGS sequence"/>
</dbReference>
<keyword evidence="3" id="KW-1185">Reference proteome</keyword>
<keyword evidence="1" id="KW-0732">Signal</keyword>